<dbReference type="InterPro" id="IPR048563">
    <property type="entry name" value="CYP38_PsbQ-like"/>
</dbReference>
<dbReference type="GO" id="GO:0003755">
    <property type="term" value="F:peptidyl-prolyl cis-trans isomerase activity"/>
    <property type="evidence" value="ECO:0007669"/>
    <property type="project" value="UniProtKB-KW"/>
</dbReference>
<protein>
    <recommendedName>
        <fullName evidence="1">peptidylprolyl isomerase</fullName>
        <ecNumber evidence="1">5.2.1.8</ecNumber>
    </recommendedName>
</protein>
<evidence type="ECO:0000256" key="4">
    <source>
        <dbReference type="ARBA" id="ARBA00023235"/>
    </source>
</evidence>
<dbReference type="Pfam" id="PF00160">
    <property type="entry name" value="Pro_isomerase"/>
    <property type="match status" value="1"/>
</dbReference>
<dbReference type="InterPro" id="IPR044665">
    <property type="entry name" value="E_coli_cyclophilin_A-like"/>
</dbReference>
<comment type="caution">
    <text evidence="7">The sequence shown here is derived from an EMBL/GenBank/DDBJ whole genome shotgun (WGS) entry which is preliminary data.</text>
</comment>
<gene>
    <name evidence="7" type="primary">ppiB_1</name>
    <name evidence="7" type="ORF">C1752_00645</name>
</gene>
<keyword evidence="5" id="KW-0732">Signal</keyword>
<dbReference type="Gene3D" id="1.20.120.290">
    <property type="entry name" value="Oxygen-evolving enhancer protein 3 (PsbQ), four-helix up-down bundle"/>
    <property type="match status" value="1"/>
</dbReference>
<dbReference type="InterPro" id="IPR002130">
    <property type="entry name" value="Cyclophilin-type_PPIase_dom"/>
</dbReference>
<dbReference type="OrthoDB" id="9796864at2"/>
<evidence type="ECO:0000256" key="5">
    <source>
        <dbReference type="SAM" id="SignalP"/>
    </source>
</evidence>
<dbReference type="InterPro" id="IPR023222">
    <property type="entry name" value="PsbQ-like_dom_sf"/>
</dbReference>
<dbReference type="InterPro" id="IPR029000">
    <property type="entry name" value="Cyclophilin-like_dom_sf"/>
</dbReference>
<keyword evidence="4 7" id="KW-0413">Isomerase</keyword>
<reference evidence="7 8" key="1">
    <citation type="journal article" date="2018" name="Sci. Rep.">
        <title>A novel species of the marine cyanobacterium Acaryochloris with a unique pigment content and lifestyle.</title>
        <authorList>
            <person name="Partensky F."/>
            <person name="Six C."/>
            <person name="Ratin M."/>
            <person name="Garczarek L."/>
            <person name="Vaulot D."/>
            <person name="Probert I."/>
            <person name="Calteau A."/>
            <person name="Gourvil P."/>
            <person name="Marie D."/>
            <person name="Grebert T."/>
            <person name="Bouchier C."/>
            <person name="Le Panse S."/>
            <person name="Gachenot M."/>
            <person name="Rodriguez F."/>
            <person name="Garrido J.L."/>
        </authorList>
    </citation>
    <scope>NUCLEOTIDE SEQUENCE [LARGE SCALE GENOMIC DNA]</scope>
    <source>
        <strain evidence="7 8">RCC1774</strain>
    </source>
</reference>
<dbReference type="EMBL" id="PQWO01000002">
    <property type="protein sequence ID" value="PZD74618.1"/>
    <property type="molecule type" value="Genomic_DNA"/>
</dbReference>
<evidence type="ECO:0000256" key="3">
    <source>
        <dbReference type="ARBA" id="ARBA00023110"/>
    </source>
</evidence>
<dbReference type="RefSeq" id="WP_110984633.1">
    <property type="nucleotide sequence ID" value="NZ_CAWNWM010000002.1"/>
</dbReference>
<dbReference type="AlphaFoldDB" id="A0A2W1JMS8"/>
<keyword evidence="2" id="KW-0793">Thylakoid</keyword>
<dbReference type="Gene3D" id="2.40.100.10">
    <property type="entry name" value="Cyclophilin-like"/>
    <property type="match status" value="1"/>
</dbReference>
<sequence length="355" mass="38489">MHMLHQRFRQALTFALGLMLSFSLWATVSPPATAALPPGNAVNDPRALLRLSLPLENEDIRKVQLYLEGTSPQLRGKRWTEISKDLDKASSSLAVRKAGIIDDVPAADRDKAEALIEQIGTGISELKTLAAQQDPQPFKDARAPVLRNVGDLEEMMVQGYPFEVPAEYSNLPQLKGRATVVIDTTKGPMTAIVDGYSAPVTAGNFVDLVKRGFYDGLPFTRTDSSYVIQTGDPEGPEQGFKDRTIPLEVLIEGDSEPIYGFTTEELGLYPAKPALPFSAYGTMAMATSPDDANSASSQFFFLPFEADLTPAGANLLDGRYAVFGYVVEGQEVLGELTKGDKIKSAKVVEGLENLV</sequence>
<dbReference type="SUPFAM" id="SSF101112">
    <property type="entry name" value="Oxygen-evolving enhancer protein 3"/>
    <property type="match status" value="1"/>
</dbReference>
<evidence type="ECO:0000256" key="1">
    <source>
        <dbReference type="ARBA" id="ARBA00013194"/>
    </source>
</evidence>
<dbReference type="PANTHER" id="PTHR43246">
    <property type="entry name" value="PEPTIDYL-PROLYL CIS-TRANS ISOMERASE CYP38, CHLOROPLASTIC"/>
    <property type="match status" value="1"/>
</dbReference>
<accession>A0A2W1JMS8</accession>
<feature type="domain" description="PPIase cyclophilin-type" evidence="6">
    <location>
        <begin position="187"/>
        <end position="338"/>
    </location>
</feature>
<dbReference type="PRINTS" id="PR00153">
    <property type="entry name" value="CSAPPISMRASE"/>
</dbReference>
<evidence type="ECO:0000256" key="2">
    <source>
        <dbReference type="ARBA" id="ARBA00023078"/>
    </source>
</evidence>
<feature type="chain" id="PRO_5016173462" description="peptidylprolyl isomerase" evidence="5">
    <location>
        <begin position="27"/>
        <end position="355"/>
    </location>
</feature>
<dbReference type="Pfam" id="PF21329">
    <property type="entry name" value="CYP38_PsbQ-like"/>
    <property type="match status" value="1"/>
</dbReference>
<feature type="signal peptide" evidence="5">
    <location>
        <begin position="1"/>
        <end position="26"/>
    </location>
</feature>
<dbReference type="EC" id="5.2.1.8" evidence="1"/>
<organism evidence="7 8">
    <name type="scientific">Acaryochloris thomasi RCC1774</name>
    <dbReference type="NCBI Taxonomy" id="1764569"/>
    <lineage>
        <taxon>Bacteria</taxon>
        <taxon>Bacillati</taxon>
        <taxon>Cyanobacteriota</taxon>
        <taxon>Cyanophyceae</taxon>
        <taxon>Acaryochloridales</taxon>
        <taxon>Acaryochloridaceae</taxon>
        <taxon>Acaryochloris</taxon>
        <taxon>Acaryochloris thomasi</taxon>
    </lineage>
</organism>
<evidence type="ECO:0000313" key="7">
    <source>
        <dbReference type="EMBL" id="PZD74618.1"/>
    </source>
</evidence>
<evidence type="ECO:0000313" key="8">
    <source>
        <dbReference type="Proteomes" id="UP000248857"/>
    </source>
</evidence>
<proteinExistence type="predicted"/>
<evidence type="ECO:0000259" key="6">
    <source>
        <dbReference type="PROSITE" id="PS50072"/>
    </source>
</evidence>
<keyword evidence="8" id="KW-1185">Reference proteome</keyword>
<dbReference type="PROSITE" id="PS50072">
    <property type="entry name" value="CSA_PPIASE_2"/>
    <property type="match status" value="1"/>
</dbReference>
<dbReference type="CDD" id="cd01924">
    <property type="entry name" value="cyclophilin_TLP40_like"/>
    <property type="match status" value="1"/>
</dbReference>
<name>A0A2W1JMS8_9CYAN</name>
<dbReference type="SUPFAM" id="SSF50891">
    <property type="entry name" value="Cyclophilin-like"/>
    <property type="match status" value="1"/>
</dbReference>
<dbReference type="Proteomes" id="UP000248857">
    <property type="component" value="Unassembled WGS sequence"/>
</dbReference>
<keyword evidence="3" id="KW-0697">Rotamase</keyword>